<dbReference type="PANTHER" id="PTHR19965">
    <property type="entry name" value="RNA AND EXPORT FACTOR BINDING PROTEIN"/>
    <property type="match status" value="1"/>
</dbReference>
<dbReference type="PANTHER" id="PTHR19965:SF82">
    <property type="entry name" value="THO COMPLEX SUBUNIT 4"/>
    <property type="match status" value="1"/>
</dbReference>
<dbReference type="GO" id="GO:0005634">
    <property type="term" value="C:nucleus"/>
    <property type="evidence" value="ECO:0007669"/>
    <property type="project" value="TreeGrafter"/>
</dbReference>
<name>A0A0M3HSS4_ASCLU</name>
<dbReference type="GO" id="GO:0003729">
    <property type="term" value="F:mRNA binding"/>
    <property type="evidence" value="ECO:0007669"/>
    <property type="project" value="TreeGrafter"/>
</dbReference>
<keyword evidence="1" id="KW-0694">RNA-binding</keyword>
<dbReference type="SMART" id="SM00360">
    <property type="entry name" value="RRM"/>
    <property type="match status" value="1"/>
</dbReference>
<dbReference type="SUPFAM" id="SSF54928">
    <property type="entry name" value="RNA-binding domain, RBD"/>
    <property type="match status" value="1"/>
</dbReference>
<evidence type="ECO:0000313" key="3">
    <source>
        <dbReference type="Proteomes" id="UP000036681"/>
    </source>
</evidence>
<dbReference type="InterPro" id="IPR012677">
    <property type="entry name" value="Nucleotide-bd_a/b_plait_sf"/>
</dbReference>
<feature type="domain" description="RRM" evidence="2">
    <location>
        <begin position="133"/>
        <end position="203"/>
    </location>
</feature>
<protein>
    <submittedName>
        <fullName evidence="4">RRM domain-containing protein</fullName>
    </submittedName>
</protein>
<proteinExistence type="predicted"/>
<dbReference type="Gene3D" id="3.30.70.330">
    <property type="match status" value="1"/>
</dbReference>
<evidence type="ECO:0000259" key="2">
    <source>
        <dbReference type="SMART" id="SM00360"/>
    </source>
</evidence>
<dbReference type="InterPro" id="IPR051229">
    <property type="entry name" value="ALYREF_mRNA_export"/>
</dbReference>
<dbReference type="GO" id="GO:0006406">
    <property type="term" value="P:mRNA export from nucleus"/>
    <property type="evidence" value="ECO:0007669"/>
    <property type="project" value="TreeGrafter"/>
</dbReference>
<keyword evidence="3" id="KW-1185">Reference proteome</keyword>
<dbReference type="Pfam" id="PF13865">
    <property type="entry name" value="FoP_duplication"/>
    <property type="match status" value="1"/>
</dbReference>
<dbReference type="WBParaSite" id="ALUE_0000557001-mRNA-1">
    <property type="protein sequence ID" value="ALUE_0000557001-mRNA-1"/>
    <property type="gene ID" value="ALUE_0000557001"/>
</dbReference>
<evidence type="ECO:0000256" key="1">
    <source>
        <dbReference type="ARBA" id="ARBA00022884"/>
    </source>
</evidence>
<sequence>MRTQLGARAQLRSRNCTLMSHTLNKRALSVFSVLSKDGVVMFHSPVQCIQSCGERLPNKGGAKRGDVGVASPPRQRARGFMPKYKSWSIAFTKSKNVPSGKWDHGGFEKLYGSGRIREDGYTFAHLAPCKKVTLHVRNLAPTVTSTDLRELFEDYVIESAMVNYDEAGEPAGSADVVTGRASAESIVNNFKGMLLHGRMMRMLVIDENEDYEPRNFRTKERLRFQWVPRSRGINKRRESRFFKTGGGRILRSTGRGWKGGKVRKEADKRKRMTREELDRELDEYMRGGNVQV</sequence>
<dbReference type="InterPro" id="IPR025715">
    <property type="entry name" value="FoP_C"/>
</dbReference>
<dbReference type="Proteomes" id="UP000036681">
    <property type="component" value="Unplaced"/>
</dbReference>
<accession>A0A0M3HSS4</accession>
<dbReference type="InterPro" id="IPR000504">
    <property type="entry name" value="RRM_dom"/>
</dbReference>
<evidence type="ECO:0000313" key="4">
    <source>
        <dbReference type="WBParaSite" id="ALUE_0000557001-mRNA-1"/>
    </source>
</evidence>
<organism evidence="3 4">
    <name type="scientific">Ascaris lumbricoides</name>
    <name type="common">Giant roundworm</name>
    <dbReference type="NCBI Taxonomy" id="6252"/>
    <lineage>
        <taxon>Eukaryota</taxon>
        <taxon>Metazoa</taxon>
        <taxon>Ecdysozoa</taxon>
        <taxon>Nematoda</taxon>
        <taxon>Chromadorea</taxon>
        <taxon>Rhabditida</taxon>
        <taxon>Spirurina</taxon>
        <taxon>Ascaridomorpha</taxon>
        <taxon>Ascaridoidea</taxon>
        <taxon>Ascarididae</taxon>
        <taxon>Ascaris</taxon>
    </lineage>
</organism>
<dbReference type="InterPro" id="IPR035979">
    <property type="entry name" value="RBD_domain_sf"/>
</dbReference>
<dbReference type="AlphaFoldDB" id="A0A0M3HSS4"/>
<reference evidence="4" key="1">
    <citation type="submission" date="2017-02" db="UniProtKB">
        <authorList>
            <consortium name="WormBaseParasite"/>
        </authorList>
    </citation>
    <scope>IDENTIFICATION</scope>
</reference>